<dbReference type="Gene3D" id="1.20.120.680">
    <property type="entry name" value="Formiminotetrahydrofolate cyclodeaminase monomer, up-and-down helical bundle"/>
    <property type="match status" value="1"/>
</dbReference>
<dbReference type="AlphaFoldDB" id="A0A6J4Q0L2"/>
<dbReference type="GO" id="GO:0003824">
    <property type="term" value="F:catalytic activity"/>
    <property type="evidence" value="ECO:0007669"/>
    <property type="project" value="InterPro"/>
</dbReference>
<dbReference type="Pfam" id="PF04961">
    <property type="entry name" value="FTCD_C"/>
    <property type="match status" value="1"/>
</dbReference>
<accession>A0A6J4Q0L2</accession>
<proteinExistence type="predicted"/>
<protein>
    <recommendedName>
        <fullName evidence="1">Cyclodeaminase/cyclohydrolase domain-containing protein</fullName>
    </recommendedName>
</protein>
<dbReference type="InterPro" id="IPR036178">
    <property type="entry name" value="Formintransfe-cycloase-like_sf"/>
</dbReference>
<evidence type="ECO:0000259" key="1">
    <source>
        <dbReference type="Pfam" id="PF04961"/>
    </source>
</evidence>
<organism evidence="2">
    <name type="scientific">uncultured Rubrobacteraceae bacterium</name>
    <dbReference type="NCBI Taxonomy" id="349277"/>
    <lineage>
        <taxon>Bacteria</taxon>
        <taxon>Bacillati</taxon>
        <taxon>Actinomycetota</taxon>
        <taxon>Rubrobacteria</taxon>
        <taxon>Rubrobacterales</taxon>
        <taxon>Rubrobacteraceae</taxon>
        <taxon>environmental samples</taxon>
    </lineage>
</organism>
<dbReference type="EMBL" id="CADCUT010000184">
    <property type="protein sequence ID" value="CAA9428976.1"/>
    <property type="molecule type" value="Genomic_DNA"/>
</dbReference>
<dbReference type="SUPFAM" id="SSF101262">
    <property type="entry name" value="Methenyltetrahydrofolate cyclohydrolase-like"/>
    <property type="match status" value="1"/>
</dbReference>
<reference evidence="2" key="1">
    <citation type="submission" date="2020-02" db="EMBL/GenBank/DDBJ databases">
        <authorList>
            <person name="Meier V. D."/>
        </authorList>
    </citation>
    <scope>NUCLEOTIDE SEQUENCE</scope>
    <source>
        <strain evidence="2">AVDCRST_MAG03</strain>
    </source>
</reference>
<name>A0A6J4Q0L2_9ACTN</name>
<dbReference type="InterPro" id="IPR007044">
    <property type="entry name" value="Cyclodeamin/CycHdrlase"/>
</dbReference>
<gene>
    <name evidence="2" type="ORF">AVDCRST_MAG03-3096</name>
</gene>
<sequence>MTLGARPGTGPDYLGQPLGGFVDLVASREPAPGGGASAAVTVALAAALTAMAARFSTEHLTDADELAARADELRAEVALLAGADAAAYGRVLDAYRAPGDDEEPRRREIRDALTGAADVPLSVAEIGAEVAGLAARLVEGGNPNLRGDALTAAFLAGAGARAAAALVGINVSAGGADDGRLSRAARLQATAAAAQEAAEGAGAEVRQ</sequence>
<evidence type="ECO:0000313" key="2">
    <source>
        <dbReference type="EMBL" id="CAA9428976.1"/>
    </source>
</evidence>
<feature type="domain" description="Cyclodeaminase/cyclohydrolase" evidence="1">
    <location>
        <begin position="18"/>
        <end position="172"/>
    </location>
</feature>